<comment type="caution">
    <text evidence="1">The sequence shown here is derived from an EMBL/GenBank/DDBJ whole genome shotgun (WGS) entry which is preliminary data.</text>
</comment>
<dbReference type="EMBL" id="JMTB01000099">
    <property type="protein sequence ID" value="KFC03791.1"/>
    <property type="molecule type" value="Genomic_DNA"/>
</dbReference>
<evidence type="ECO:0000313" key="1">
    <source>
        <dbReference type="EMBL" id="KFC03791.1"/>
    </source>
</evidence>
<dbReference type="InterPro" id="IPR009241">
    <property type="entry name" value="HigB-like"/>
</dbReference>
<dbReference type="Pfam" id="PF05973">
    <property type="entry name" value="Gp49"/>
    <property type="match status" value="1"/>
</dbReference>
<organism evidence="1 2">
    <name type="scientific">Trabulsiella guamensis ATCC 49490</name>
    <dbReference type="NCBI Taxonomy" id="1005994"/>
    <lineage>
        <taxon>Bacteria</taxon>
        <taxon>Pseudomonadati</taxon>
        <taxon>Pseudomonadota</taxon>
        <taxon>Gammaproteobacteria</taxon>
        <taxon>Enterobacterales</taxon>
        <taxon>Enterobacteriaceae</taxon>
        <taxon>Trabulsiella</taxon>
    </lineage>
</organism>
<keyword evidence="2" id="KW-1185">Reference proteome</keyword>
<evidence type="ECO:0000313" key="2">
    <source>
        <dbReference type="Proteomes" id="UP000028630"/>
    </source>
</evidence>
<dbReference type="eggNOG" id="COG4679">
    <property type="taxonomic scope" value="Bacteria"/>
</dbReference>
<name>A0A085A0P6_9ENTR</name>
<dbReference type="Proteomes" id="UP000028630">
    <property type="component" value="Unassembled WGS sequence"/>
</dbReference>
<sequence>MIRMLDKLQSDPTVLREPYSKALRDGLFEIRTMGVIQSRGLYVFQRDRMIYLLRVFVKKSQKTPVAELTLALRRLKEMQDEQENH</sequence>
<proteinExistence type="predicted"/>
<protein>
    <submittedName>
        <fullName evidence="1">Putative phage protein</fullName>
    </submittedName>
</protein>
<gene>
    <name evidence="1" type="ORF">GTGU_03288</name>
</gene>
<reference evidence="2" key="1">
    <citation type="submission" date="2014-05" db="EMBL/GenBank/DDBJ databases">
        <title>ATOL: Assembling a taxonomically balanced genome-scale reconstruction of the evolutionary history of the Enterobacteriaceae.</title>
        <authorList>
            <person name="Plunkett G. III"/>
            <person name="Neeno-Eckwall E.C."/>
            <person name="Glasner J.D."/>
            <person name="Perna N.T."/>
        </authorList>
    </citation>
    <scope>NUCLEOTIDE SEQUENCE [LARGE SCALE GENOMIC DNA]</scope>
    <source>
        <strain evidence="2">ATCC 49490</strain>
    </source>
</reference>
<accession>A0A085A0P6</accession>
<dbReference type="AlphaFoldDB" id="A0A085A0P6"/>